<evidence type="ECO:0000313" key="7">
    <source>
        <dbReference type="Proteomes" id="UP001244427"/>
    </source>
</evidence>
<dbReference type="RefSeq" id="WP_307295843.1">
    <property type="nucleotide sequence ID" value="NZ_JAUSXV010000001.1"/>
</dbReference>
<dbReference type="AlphaFoldDB" id="A0AAW8EY19"/>
<dbReference type="GO" id="GO:0016758">
    <property type="term" value="F:hexosyltransferase activity"/>
    <property type="evidence" value="ECO:0007669"/>
    <property type="project" value="TreeGrafter"/>
</dbReference>
<dbReference type="GO" id="GO:1901137">
    <property type="term" value="P:carbohydrate derivative biosynthetic process"/>
    <property type="evidence" value="ECO:0007669"/>
    <property type="project" value="UniProtKB-ARBA"/>
</dbReference>
<keyword evidence="2" id="KW-0328">Glycosyltransferase</keyword>
<dbReference type="EMBL" id="JAUSXV010000001">
    <property type="protein sequence ID" value="MDQ0647769.1"/>
    <property type="molecule type" value="Genomic_DNA"/>
</dbReference>
<accession>A0AAW8EY19</accession>
<keyword evidence="3" id="KW-0808">Transferase</keyword>
<dbReference type="SUPFAM" id="SSF53756">
    <property type="entry name" value="UDP-Glycosyltransferase/glycogen phosphorylase"/>
    <property type="match status" value="1"/>
</dbReference>
<evidence type="ECO:0000259" key="5">
    <source>
        <dbReference type="Pfam" id="PF13579"/>
    </source>
</evidence>
<dbReference type="CDD" id="cd03801">
    <property type="entry name" value="GT4_PimA-like"/>
    <property type="match status" value="1"/>
</dbReference>
<dbReference type="PANTHER" id="PTHR45947">
    <property type="entry name" value="SULFOQUINOVOSYL TRANSFERASE SQD2"/>
    <property type="match status" value="1"/>
</dbReference>
<reference evidence="6 7" key="1">
    <citation type="submission" date="2023-07" db="EMBL/GenBank/DDBJ databases">
        <title>Comparative genomics of wheat-associated soil bacteria to identify genetic determinants of phenazine resistance.</title>
        <authorList>
            <person name="Mouncey N."/>
        </authorList>
    </citation>
    <scope>NUCLEOTIDE SEQUENCE [LARGE SCALE GENOMIC DNA]</scope>
    <source>
        <strain evidence="6 7">W4I9-1</strain>
    </source>
</reference>
<name>A0AAW8EY19_9MICO</name>
<comment type="caution">
    <text evidence="6">The sequence shown here is derived from an EMBL/GenBank/DDBJ whole genome shotgun (WGS) entry which is preliminary data.</text>
</comment>
<feature type="domain" description="Glycosyltransferase subfamily 4-like N-terminal" evidence="5">
    <location>
        <begin position="15"/>
        <end position="165"/>
    </location>
</feature>
<evidence type="ECO:0000256" key="3">
    <source>
        <dbReference type="ARBA" id="ARBA00022679"/>
    </source>
</evidence>
<sequence length="408" mass="44820">MRIVVVNNFFPPRPGGSSHLADNLAREYANAGHEVLVLTATYADAPTHENRDGFEIVRIPAWTLPKTRFAANFDIGFTISPRAKRRVFDILDDFAPDVVHQHGQFFDLTWLSGWWARSRKRPTLLSIHTRLESPLSRFNSFVYSTADRLLVAPLMRLHRPTLVVMDKLMDRYIDKRYSRSISGKVVIPVGIDPEKMQGGDAAVVPAQLETGDRPLIVSLGHVIPQRNRLALIRALPRVLSMHPLAVVVIVGGVYHDEFLTLARELGVEDSVRAVGARPSREIPDYLAAAVVEVHELEGQGFGTASLEALAAGVPVVAGVRADNFISIPLRHGEDLFLVPGRSEGDDRADVGALADMLIGILDDPAAARTSVSANAQSLIDDHFTIRHVAAAHLEALEAMRGDYGREDV</sequence>
<feature type="domain" description="Glycosyl transferase family 1" evidence="4">
    <location>
        <begin position="209"/>
        <end position="336"/>
    </location>
</feature>
<dbReference type="Gene3D" id="3.40.50.2000">
    <property type="entry name" value="Glycogen Phosphorylase B"/>
    <property type="match status" value="2"/>
</dbReference>
<evidence type="ECO:0000259" key="4">
    <source>
        <dbReference type="Pfam" id="PF00534"/>
    </source>
</evidence>
<dbReference type="Pfam" id="PF13579">
    <property type="entry name" value="Glyco_trans_4_4"/>
    <property type="match status" value="1"/>
</dbReference>
<proteinExistence type="predicted"/>
<evidence type="ECO:0000256" key="1">
    <source>
        <dbReference type="ARBA" id="ARBA00021292"/>
    </source>
</evidence>
<evidence type="ECO:0000313" key="6">
    <source>
        <dbReference type="EMBL" id="MDQ0647769.1"/>
    </source>
</evidence>
<keyword evidence="7" id="KW-1185">Reference proteome</keyword>
<dbReference type="InterPro" id="IPR050194">
    <property type="entry name" value="Glycosyltransferase_grp1"/>
</dbReference>
<dbReference type="Proteomes" id="UP001244427">
    <property type="component" value="Unassembled WGS sequence"/>
</dbReference>
<evidence type="ECO:0000256" key="2">
    <source>
        <dbReference type="ARBA" id="ARBA00022676"/>
    </source>
</evidence>
<dbReference type="InterPro" id="IPR028098">
    <property type="entry name" value="Glyco_trans_4-like_N"/>
</dbReference>
<gene>
    <name evidence="6" type="ORF">QFZ53_001965</name>
</gene>
<protein>
    <recommendedName>
        <fullName evidence="1">D-inositol 3-phosphate glycosyltransferase</fullName>
    </recommendedName>
</protein>
<dbReference type="Pfam" id="PF00534">
    <property type="entry name" value="Glycos_transf_1"/>
    <property type="match status" value="1"/>
</dbReference>
<dbReference type="InterPro" id="IPR001296">
    <property type="entry name" value="Glyco_trans_1"/>
</dbReference>
<organism evidence="6 7">
    <name type="scientific">Microbacterium natoriense</name>
    <dbReference type="NCBI Taxonomy" id="284570"/>
    <lineage>
        <taxon>Bacteria</taxon>
        <taxon>Bacillati</taxon>
        <taxon>Actinomycetota</taxon>
        <taxon>Actinomycetes</taxon>
        <taxon>Micrococcales</taxon>
        <taxon>Microbacteriaceae</taxon>
        <taxon>Microbacterium</taxon>
    </lineage>
</organism>
<dbReference type="PANTHER" id="PTHR45947:SF3">
    <property type="entry name" value="SULFOQUINOVOSYL TRANSFERASE SQD2"/>
    <property type="match status" value="1"/>
</dbReference>